<reference evidence="2" key="1">
    <citation type="journal article" date="2023" name="Mol. Phylogenet. Evol.">
        <title>Genome-scale phylogeny and comparative genomics of the fungal order Sordariales.</title>
        <authorList>
            <person name="Hensen N."/>
            <person name="Bonometti L."/>
            <person name="Westerberg I."/>
            <person name="Brannstrom I.O."/>
            <person name="Guillou S."/>
            <person name="Cros-Aarteil S."/>
            <person name="Calhoun S."/>
            <person name="Haridas S."/>
            <person name="Kuo A."/>
            <person name="Mondo S."/>
            <person name="Pangilinan J."/>
            <person name="Riley R."/>
            <person name="LaButti K."/>
            <person name="Andreopoulos B."/>
            <person name="Lipzen A."/>
            <person name="Chen C."/>
            <person name="Yan M."/>
            <person name="Daum C."/>
            <person name="Ng V."/>
            <person name="Clum A."/>
            <person name="Steindorff A."/>
            <person name="Ohm R.A."/>
            <person name="Martin F."/>
            <person name="Silar P."/>
            <person name="Natvig D.O."/>
            <person name="Lalanne C."/>
            <person name="Gautier V."/>
            <person name="Ament-Velasquez S.L."/>
            <person name="Kruys A."/>
            <person name="Hutchinson M.I."/>
            <person name="Powell A.J."/>
            <person name="Barry K."/>
            <person name="Miller A.N."/>
            <person name="Grigoriev I.V."/>
            <person name="Debuchy R."/>
            <person name="Gladieux P."/>
            <person name="Hiltunen Thoren M."/>
            <person name="Johannesson H."/>
        </authorList>
    </citation>
    <scope>NUCLEOTIDE SEQUENCE</scope>
    <source>
        <strain evidence="2">CBS 232.78</strain>
    </source>
</reference>
<protein>
    <submittedName>
        <fullName evidence="2">Uncharacterized protein</fullName>
    </submittedName>
</protein>
<keyword evidence="3" id="KW-1185">Reference proteome</keyword>
<dbReference type="Proteomes" id="UP001285441">
    <property type="component" value="Unassembled WGS sequence"/>
</dbReference>
<gene>
    <name evidence="2" type="ORF">B0H63DRAFT_515550</name>
</gene>
<comment type="caution">
    <text evidence="2">The sequence shown here is derived from an EMBL/GenBank/DDBJ whole genome shotgun (WGS) entry which is preliminary data.</text>
</comment>
<feature type="compositionally biased region" description="Polar residues" evidence="1">
    <location>
        <begin position="131"/>
        <end position="142"/>
    </location>
</feature>
<name>A0AAE0K0H0_9PEZI</name>
<evidence type="ECO:0000313" key="2">
    <source>
        <dbReference type="EMBL" id="KAK3367778.1"/>
    </source>
</evidence>
<dbReference type="EMBL" id="JAULSW010000011">
    <property type="protein sequence ID" value="KAK3367778.1"/>
    <property type="molecule type" value="Genomic_DNA"/>
</dbReference>
<feature type="compositionally biased region" description="Basic and acidic residues" evidence="1">
    <location>
        <begin position="1"/>
        <end position="10"/>
    </location>
</feature>
<reference evidence="2" key="2">
    <citation type="submission" date="2023-06" db="EMBL/GenBank/DDBJ databases">
        <authorList>
            <consortium name="Lawrence Berkeley National Laboratory"/>
            <person name="Haridas S."/>
            <person name="Hensen N."/>
            <person name="Bonometti L."/>
            <person name="Westerberg I."/>
            <person name="Brannstrom I.O."/>
            <person name="Guillou S."/>
            <person name="Cros-Aarteil S."/>
            <person name="Calhoun S."/>
            <person name="Kuo A."/>
            <person name="Mondo S."/>
            <person name="Pangilinan J."/>
            <person name="Riley R."/>
            <person name="LaButti K."/>
            <person name="Andreopoulos B."/>
            <person name="Lipzen A."/>
            <person name="Chen C."/>
            <person name="Yanf M."/>
            <person name="Daum C."/>
            <person name="Ng V."/>
            <person name="Clum A."/>
            <person name="Steindorff A."/>
            <person name="Ohm R."/>
            <person name="Martin F."/>
            <person name="Silar P."/>
            <person name="Natvig D."/>
            <person name="Lalanne C."/>
            <person name="Gautier V."/>
            <person name="Ament-velasquez S.L."/>
            <person name="Kruys A."/>
            <person name="Hutchinson M.I."/>
            <person name="Powell A.J."/>
            <person name="Barry K."/>
            <person name="Miller A.N."/>
            <person name="Grigoriev I.V."/>
            <person name="Debuchy R."/>
            <person name="Gladieux P."/>
            <person name="Thoren M.H."/>
            <person name="Johannesson H."/>
        </authorList>
    </citation>
    <scope>NUCLEOTIDE SEQUENCE</scope>
    <source>
        <strain evidence="2">CBS 232.78</strain>
    </source>
</reference>
<sequence>MVDSQKHNAEQGEQAGQRGNDSMPADSAFQTTKSSKRIRSVMAHAKWNFEKLQLPSIFLFPHLHPSAPPNCLQQHSSLSHTSLSDIISIYAVSHLYQQAMSSYYYPDETGWACFLDERNEPQYLYGDSGNLVPSASSPPQRSDSGKPCSEFSNKSESDSGVSSNTPAHTGWRCWWCRAINYTDHQNIPFLNPRTDVHGNLILDANGQVTCEDYPDIHCVGCNGKCNPLGTPLIDPQWDKNVMDCSVVEGSQAGDERIFPNSCRGSDGQKCSSCTLLQVHASHPGL</sequence>
<accession>A0AAE0K0H0</accession>
<organism evidence="2 3">
    <name type="scientific">Podospora didyma</name>
    <dbReference type="NCBI Taxonomy" id="330526"/>
    <lineage>
        <taxon>Eukaryota</taxon>
        <taxon>Fungi</taxon>
        <taxon>Dikarya</taxon>
        <taxon>Ascomycota</taxon>
        <taxon>Pezizomycotina</taxon>
        <taxon>Sordariomycetes</taxon>
        <taxon>Sordariomycetidae</taxon>
        <taxon>Sordariales</taxon>
        <taxon>Podosporaceae</taxon>
        <taxon>Podospora</taxon>
    </lineage>
</organism>
<evidence type="ECO:0000313" key="3">
    <source>
        <dbReference type="Proteomes" id="UP001285441"/>
    </source>
</evidence>
<proteinExistence type="predicted"/>
<feature type="region of interest" description="Disordered" evidence="1">
    <location>
        <begin position="126"/>
        <end position="166"/>
    </location>
</feature>
<feature type="compositionally biased region" description="Polar residues" evidence="1">
    <location>
        <begin position="150"/>
        <end position="166"/>
    </location>
</feature>
<evidence type="ECO:0000256" key="1">
    <source>
        <dbReference type="SAM" id="MobiDB-lite"/>
    </source>
</evidence>
<feature type="region of interest" description="Disordered" evidence="1">
    <location>
        <begin position="1"/>
        <end position="34"/>
    </location>
</feature>
<dbReference type="AlphaFoldDB" id="A0AAE0K0H0"/>